<dbReference type="AlphaFoldDB" id="A0AAV1WMF9"/>
<protein>
    <submittedName>
        <fullName evidence="2">Uncharacterized protein</fullName>
    </submittedName>
</protein>
<comment type="caution">
    <text evidence="2">The sequence shown here is derived from an EMBL/GenBank/DDBJ whole genome shotgun (WGS) entry which is preliminary data.</text>
</comment>
<organism evidence="2 3">
    <name type="scientific">Lupinus luteus</name>
    <name type="common">European yellow lupine</name>
    <dbReference type="NCBI Taxonomy" id="3873"/>
    <lineage>
        <taxon>Eukaryota</taxon>
        <taxon>Viridiplantae</taxon>
        <taxon>Streptophyta</taxon>
        <taxon>Embryophyta</taxon>
        <taxon>Tracheophyta</taxon>
        <taxon>Spermatophyta</taxon>
        <taxon>Magnoliopsida</taxon>
        <taxon>eudicotyledons</taxon>
        <taxon>Gunneridae</taxon>
        <taxon>Pentapetalae</taxon>
        <taxon>rosids</taxon>
        <taxon>fabids</taxon>
        <taxon>Fabales</taxon>
        <taxon>Fabaceae</taxon>
        <taxon>Papilionoideae</taxon>
        <taxon>50 kb inversion clade</taxon>
        <taxon>genistoids sensu lato</taxon>
        <taxon>core genistoids</taxon>
        <taxon>Genisteae</taxon>
        <taxon>Lupinus</taxon>
    </lineage>
</organism>
<keyword evidence="3" id="KW-1185">Reference proteome</keyword>
<reference evidence="2 3" key="1">
    <citation type="submission" date="2024-03" db="EMBL/GenBank/DDBJ databases">
        <authorList>
            <person name="Martinez-Hernandez J."/>
        </authorList>
    </citation>
    <scope>NUCLEOTIDE SEQUENCE [LARGE SCALE GENOMIC DNA]</scope>
</reference>
<evidence type="ECO:0000313" key="2">
    <source>
        <dbReference type="EMBL" id="CAL0310001.1"/>
    </source>
</evidence>
<accession>A0AAV1WMF9</accession>
<feature type="region of interest" description="Disordered" evidence="1">
    <location>
        <begin position="1"/>
        <end position="20"/>
    </location>
</feature>
<sequence length="127" mass="13710">MAELHSPTHPSRRSCSQTSLWSLSPVGPPLSLQSSSRVPLQLSFLMPSQLSPLQAPPASKRNISQGLIPSPTIEHDWGSLAPLTTGYRAYATGPSSVGTKPFGSGPDFYARPPPPAKVVFLFYYMNE</sequence>
<dbReference type="EMBL" id="CAXHTB010000007">
    <property type="protein sequence ID" value="CAL0310001.1"/>
    <property type="molecule type" value="Genomic_DNA"/>
</dbReference>
<evidence type="ECO:0000313" key="3">
    <source>
        <dbReference type="Proteomes" id="UP001497480"/>
    </source>
</evidence>
<name>A0AAV1WMF9_LUPLU</name>
<gene>
    <name evidence="2" type="ORF">LLUT_LOCUS11061</name>
</gene>
<proteinExistence type="predicted"/>
<evidence type="ECO:0000256" key="1">
    <source>
        <dbReference type="SAM" id="MobiDB-lite"/>
    </source>
</evidence>
<dbReference type="Proteomes" id="UP001497480">
    <property type="component" value="Unassembled WGS sequence"/>
</dbReference>